<dbReference type="Pfam" id="PF00933">
    <property type="entry name" value="Glyco_hydro_3"/>
    <property type="match status" value="1"/>
</dbReference>
<evidence type="ECO:0000256" key="8">
    <source>
        <dbReference type="SAM" id="SignalP"/>
    </source>
</evidence>
<name>A0ABV0B934_9SPHN</name>
<dbReference type="InterPro" id="IPR036881">
    <property type="entry name" value="Glyco_hydro_3_C_sf"/>
</dbReference>
<comment type="caution">
    <text evidence="11">The sequence shown here is derived from an EMBL/GenBank/DDBJ whole genome shotgun (WGS) entry which is preliminary data.</text>
</comment>
<feature type="region of interest" description="Disordered" evidence="7">
    <location>
        <begin position="21"/>
        <end position="50"/>
    </location>
</feature>
<accession>A0ABV0B934</accession>
<comment type="similarity">
    <text evidence="2">Belongs to the glycosyl hydrolase 3 family.</text>
</comment>
<evidence type="ECO:0000313" key="11">
    <source>
        <dbReference type="EMBL" id="MEN3747406.1"/>
    </source>
</evidence>
<keyword evidence="12" id="KW-1185">Reference proteome</keyword>
<gene>
    <name evidence="11" type="ORF">TPR58_09525</name>
</gene>
<dbReference type="SUPFAM" id="SSF52279">
    <property type="entry name" value="Beta-D-glucan exohydrolase, C-terminal domain"/>
    <property type="match status" value="1"/>
</dbReference>
<proteinExistence type="inferred from homology"/>
<dbReference type="InterPro" id="IPR017853">
    <property type="entry name" value="GH"/>
</dbReference>
<keyword evidence="5 11" id="KW-0378">Hydrolase</keyword>
<organism evidence="11 12">
    <name type="scientific">Sphingomonas rustica</name>
    <dbReference type="NCBI Taxonomy" id="3103142"/>
    <lineage>
        <taxon>Bacteria</taxon>
        <taxon>Pseudomonadati</taxon>
        <taxon>Pseudomonadota</taxon>
        <taxon>Alphaproteobacteria</taxon>
        <taxon>Sphingomonadales</taxon>
        <taxon>Sphingomonadaceae</taxon>
        <taxon>Sphingomonas</taxon>
    </lineage>
</organism>
<feature type="domain" description="Glycoside hydrolase family 3 C-terminal" evidence="10">
    <location>
        <begin position="504"/>
        <end position="620"/>
    </location>
</feature>
<keyword evidence="4 8" id="KW-0732">Signal</keyword>
<dbReference type="PRINTS" id="PR00133">
    <property type="entry name" value="GLHYDRLASE3"/>
</dbReference>
<feature type="chain" id="PRO_5045846029" description="beta-glucosidase" evidence="8">
    <location>
        <begin position="27"/>
        <end position="652"/>
    </location>
</feature>
<dbReference type="PANTHER" id="PTHR30620">
    <property type="entry name" value="PERIPLASMIC BETA-GLUCOSIDASE-RELATED"/>
    <property type="match status" value="1"/>
</dbReference>
<dbReference type="InterPro" id="IPR051915">
    <property type="entry name" value="Cellulose_Degrad_GH3"/>
</dbReference>
<sequence length="652" mass="68565">MNRPLCFLALAALALGPCAAARPSTADETPPPRDLNRNGIIDPYEDPRQPTDARVADLLGRMTLAEKVGTMMHGTLPAKGSATGTSNEGYDLAQVTQLIRERGISSFITRLVLPPEKLAEANNAVQRIAAESRLGIPVTISTDPRNHFQAVLGASTVGAGFSLWPETLGLAAIGDLDVVRNFGRIAASEYRAVGIHMALSPQADLATEPRWPRVTATFGSDSAAVSRLAAAYVEGFQGAPDHLTRQGVATVVKHWVGYGAAPKGFDGHNAYGKTLQLANRTFADHVAAFDGVIAAGTAGIMPTYGIIEGVTLNGKPLEPVGAGFSRQILDGLLRHDKGYRGLIVSDWAITNDCPAACSAPTAAAPQTAAAIGMPWGVETLSQQARFAKGVNAGIDQFGGVNDPGALLRAVEAGEVSVERIDESVRRILSVKFEQGLFDAPYVDPAAAARTVGNAQSQAAADAAQRRAQVLLQNRGALLPLAAEKRRVWLNGVDDSAARAAGFEPVAELAQADLAIIRTPTPSEKLHPHHFFGNRQNEGRLDFRAGNPAYDAVLAAAAKRVPTILVVDMDRPAILTNLLKPATSIIAVFGASDTAVLDVVTGRAKPEGRLPFALPRSMRAAEKQDPAVADDGDTLCPRGAGMRFGQAAQACGR</sequence>
<dbReference type="Pfam" id="PF01915">
    <property type="entry name" value="Glyco_hydro_3_C"/>
    <property type="match status" value="1"/>
</dbReference>
<evidence type="ECO:0000256" key="5">
    <source>
        <dbReference type="ARBA" id="ARBA00022801"/>
    </source>
</evidence>
<dbReference type="PANTHER" id="PTHR30620:SF16">
    <property type="entry name" value="LYSOSOMAL BETA GLUCOSIDASE"/>
    <property type="match status" value="1"/>
</dbReference>
<dbReference type="GO" id="GO:0016787">
    <property type="term" value="F:hydrolase activity"/>
    <property type="evidence" value="ECO:0007669"/>
    <property type="project" value="UniProtKB-KW"/>
</dbReference>
<evidence type="ECO:0000259" key="9">
    <source>
        <dbReference type="Pfam" id="PF00933"/>
    </source>
</evidence>
<evidence type="ECO:0000256" key="6">
    <source>
        <dbReference type="ARBA" id="ARBA00023295"/>
    </source>
</evidence>
<dbReference type="EMBL" id="JBDIZK010000005">
    <property type="protein sequence ID" value="MEN3747406.1"/>
    <property type="molecule type" value="Genomic_DNA"/>
</dbReference>
<dbReference type="Gene3D" id="3.20.20.300">
    <property type="entry name" value="Glycoside hydrolase, family 3, N-terminal domain"/>
    <property type="match status" value="1"/>
</dbReference>
<dbReference type="InterPro" id="IPR001764">
    <property type="entry name" value="Glyco_hydro_3_N"/>
</dbReference>
<dbReference type="Gene3D" id="3.40.50.1700">
    <property type="entry name" value="Glycoside hydrolase family 3 C-terminal domain"/>
    <property type="match status" value="1"/>
</dbReference>
<evidence type="ECO:0000313" key="12">
    <source>
        <dbReference type="Proteomes" id="UP001427805"/>
    </source>
</evidence>
<evidence type="ECO:0000256" key="7">
    <source>
        <dbReference type="SAM" id="MobiDB-lite"/>
    </source>
</evidence>
<dbReference type="SUPFAM" id="SSF51445">
    <property type="entry name" value="(Trans)glycosidases"/>
    <property type="match status" value="1"/>
</dbReference>
<evidence type="ECO:0000256" key="1">
    <source>
        <dbReference type="ARBA" id="ARBA00000448"/>
    </source>
</evidence>
<protein>
    <recommendedName>
        <fullName evidence="3">beta-glucosidase</fullName>
        <ecNumber evidence="3">3.2.1.21</ecNumber>
    </recommendedName>
</protein>
<dbReference type="InterPro" id="IPR002772">
    <property type="entry name" value="Glyco_hydro_3_C"/>
</dbReference>
<keyword evidence="6" id="KW-0326">Glycosidase</keyword>
<reference evidence="11 12" key="1">
    <citation type="submission" date="2024-05" db="EMBL/GenBank/DDBJ databases">
        <title>Sphingomonas sp. HF-S3 16S ribosomal RNA gene Genome sequencing and assembly.</title>
        <authorList>
            <person name="Lee H."/>
        </authorList>
    </citation>
    <scope>NUCLEOTIDE SEQUENCE [LARGE SCALE GENOMIC DNA]</scope>
    <source>
        <strain evidence="11 12">HF-S3</strain>
    </source>
</reference>
<evidence type="ECO:0000256" key="3">
    <source>
        <dbReference type="ARBA" id="ARBA00012744"/>
    </source>
</evidence>
<dbReference type="EC" id="3.2.1.21" evidence="3"/>
<dbReference type="InterPro" id="IPR036962">
    <property type="entry name" value="Glyco_hydro_3_N_sf"/>
</dbReference>
<comment type="catalytic activity">
    <reaction evidence="1">
        <text>Hydrolysis of terminal, non-reducing beta-D-glucosyl residues with release of beta-D-glucose.</text>
        <dbReference type="EC" id="3.2.1.21"/>
    </reaction>
</comment>
<feature type="signal peptide" evidence="8">
    <location>
        <begin position="1"/>
        <end position="26"/>
    </location>
</feature>
<dbReference type="RefSeq" id="WP_346246405.1">
    <property type="nucleotide sequence ID" value="NZ_JBDIZK010000005.1"/>
</dbReference>
<evidence type="ECO:0000256" key="2">
    <source>
        <dbReference type="ARBA" id="ARBA00005336"/>
    </source>
</evidence>
<feature type="domain" description="Glycoside hydrolase family 3 N-terminal" evidence="9">
    <location>
        <begin position="95"/>
        <end position="430"/>
    </location>
</feature>
<dbReference type="Proteomes" id="UP001427805">
    <property type="component" value="Unassembled WGS sequence"/>
</dbReference>
<evidence type="ECO:0000256" key="4">
    <source>
        <dbReference type="ARBA" id="ARBA00022729"/>
    </source>
</evidence>
<evidence type="ECO:0000259" key="10">
    <source>
        <dbReference type="Pfam" id="PF01915"/>
    </source>
</evidence>